<feature type="region of interest" description="Disordered" evidence="1">
    <location>
        <begin position="138"/>
        <end position="190"/>
    </location>
</feature>
<feature type="compositionally biased region" description="Basic residues" evidence="1">
    <location>
        <begin position="228"/>
        <end position="244"/>
    </location>
</feature>
<feature type="compositionally biased region" description="Basic and acidic residues" evidence="1">
    <location>
        <begin position="297"/>
        <end position="315"/>
    </location>
</feature>
<feature type="compositionally biased region" description="Basic residues" evidence="1">
    <location>
        <begin position="316"/>
        <end position="329"/>
    </location>
</feature>
<evidence type="ECO:0000256" key="1">
    <source>
        <dbReference type="SAM" id="MobiDB-lite"/>
    </source>
</evidence>
<evidence type="ECO:0008006" key="4">
    <source>
        <dbReference type="Google" id="ProtNLM"/>
    </source>
</evidence>
<feature type="region of interest" description="Disordered" evidence="1">
    <location>
        <begin position="60"/>
        <end position="103"/>
    </location>
</feature>
<dbReference type="STRING" id="45882.A0A0V1C690"/>
<feature type="compositionally biased region" description="Basic residues" evidence="1">
    <location>
        <begin position="149"/>
        <end position="159"/>
    </location>
</feature>
<organism evidence="2 3">
    <name type="scientific">Trichinella britovi</name>
    <name type="common">Parasitic roundworm</name>
    <dbReference type="NCBI Taxonomy" id="45882"/>
    <lineage>
        <taxon>Eukaryota</taxon>
        <taxon>Metazoa</taxon>
        <taxon>Ecdysozoa</taxon>
        <taxon>Nematoda</taxon>
        <taxon>Enoplea</taxon>
        <taxon>Dorylaimia</taxon>
        <taxon>Trichinellida</taxon>
        <taxon>Trichinellidae</taxon>
        <taxon>Trichinella</taxon>
    </lineage>
</organism>
<protein>
    <recommendedName>
        <fullName evidence="4">Zonadhesin</fullName>
    </recommendedName>
</protein>
<feature type="compositionally biased region" description="Basic and acidic residues" evidence="1">
    <location>
        <begin position="160"/>
        <end position="187"/>
    </location>
</feature>
<comment type="caution">
    <text evidence="2">The sequence shown here is derived from an EMBL/GenBank/DDBJ whole genome shotgun (WGS) entry which is preliminary data.</text>
</comment>
<keyword evidence="3" id="KW-1185">Reference proteome</keyword>
<feature type="compositionally biased region" description="Basic and acidic residues" evidence="1">
    <location>
        <begin position="138"/>
        <end position="148"/>
    </location>
</feature>
<name>A0A0V1C690_TRIBR</name>
<feature type="compositionally biased region" description="Basic and acidic residues" evidence="1">
    <location>
        <begin position="245"/>
        <end position="260"/>
    </location>
</feature>
<dbReference type="OrthoDB" id="5920737at2759"/>
<evidence type="ECO:0000313" key="3">
    <source>
        <dbReference type="Proteomes" id="UP000054653"/>
    </source>
</evidence>
<feature type="region of interest" description="Disordered" evidence="1">
    <location>
        <begin position="222"/>
        <end position="431"/>
    </location>
</feature>
<dbReference type="EMBL" id="JYDI01000509">
    <property type="protein sequence ID" value="KRY44674.1"/>
    <property type="molecule type" value="Genomic_DNA"/>
</dbReference>
<accession>A0A0V1C690</accession>
<gene>
    <name evidence="2" type="ORF">T03_2880</name>
</gene>
<feature type="compositionally biased region" description="Basic residues" evidence="1">
    <location>
        <begin position="64"/>
        <end position="80"/>
    </location>
</feature>
<reference evidence="2 3" key="1">
    <citation type="submission" date="2015-01" db="EMBL/GenBank/DDBJ databases">
        <title>Evolution of Trichinella species and genotypes.</title>
        <authorList>
            <person name="Korhonen P.K."/>
            <person name="Edoardo P."/>
            <person name="Giuseppe L.R."/>
            <person name="Gasser R.B."/>
        </authorList>
    </citation>
    <scope>NUCLEOTIDE SEQUENCE [LARGE SCALE GENOMIC DNA]</scope>
    <source>
        <strain evidence="2">ISS120</strain>
    </source>
</reference>
<feature type="non-terminal residue" evidence="2">
    <location>
        <position position="475"/>
    </location>
</feature>
<proteinExistence type="predicted"/>
<feature type="compositionally biased region" description="Basic and acidic residues" evidence="1">
    <location>
        <begin position="83"/>
        <end position="102"/>
    </location>
</feature>
<dbReference type="Proteomes" id="UP000054653">
    <property type="component" value="Unassembled WGS sequence"/>
</dbReference>
<evidence type="ECO:0000313" key="2">
    <source>
        <dbReference type="EMBL" id="KRY44674.1"/>
    </source>
</evidence>
<dbReference type="OMA" id="MANIAKT"/>
<feature type="compositionally biased region" description="Basic and acidic residues" evidence="1">
    <location>
        <begin position="367"/>
        <end position="384"/>
    </location>
</feature>
<feature type="compositionally biased region" description="Basic residues" evidence="1">
    <location>
        <begin position="396"/>
        <end position="414"/>
    </location>
</feature>
<feature type="compositionally biased region" description="Polar residues" evidence="1">
    <location>
        <begin position="348"/>
        <end position="362"/>
    </location>
</feature>
<dbReference type="AlphaFoldDB" id="A0A0V1C690"/>
<sequence>MLLTAILVVIILALIYYFVTEKKQISEWKETRVQPMTAIPERKAPEEIIKESKELQLKADKKQVGKTKKKTKSKKSKKAIKSIQKETDINKEKTETDKKIEMAESSPETIKAVAAIRNIIPQIAPNVATEEITEAAIKIRREDSEEKKRKVKSKSKSKKGREMEKEMSVKQDMMSTEKSETELRTEETPFQMQNIAQYMEEKNIMGQVVEQRDIKQLTKVAEKIKKTDSKKRKSKSAKRSKSTKTKKEETEMMVEKDTSSRKHKSKKEHEIMQWTQEVRAEATESNRLIDGMCGTRLSEKEKKAAERIGEQESTKEKKKSKNKSKSNKSKKGETKVTVKQHMKKQTHQTENTVMKPPTTTEITEAVSDEKVIVEPNAVEKKPDEFINEVQEIQKKDSKKTKKKSKKRSKLKKSKKTDEHTAANTALCTEMPETEIMSPKITLANEVTAIHVDQPIIVPSIAEEAVAKPVIKEEPK</sequence>